<dbReference type="GO" id="GO:0022625">
    <property type="term" value="C:cytosolic large ribosomal subunit"/>
    <property type="evidence" value="ECO:0007669"/>
    <property type="project" value="TreeGrafter"/>
</dbReference>
<reference evidence="7" key="1">
    <citation type="journal article" date="2020" name="ISME J.">
        <title>Gammaproteobacteria mediating utilization of methyl-, sulfur- and petroleum organic compounds in deep ocean hydrothermal plumes.</title>
        <authorList>
            <person name="Zhou Z."/>
            <person name="Liu Y."/>
            <person name="Pan J."/>
            <person name="Cron B.R."/>
            <person name="Toner B.M."/>
            <person name="Anantharaman K."/>
            <person name="Breier J.A."/>
            <person name="Dick G.J."/>
            <person name="Li M."/>
        </authorList>
    </citation>
    <scope>NUCLEOTIDE SEQUENCE</scope>
    <source>
        <strain evidence="7">SZUA-1385</strain>
    </source>
</reference>
<dbReference type="AlphaFoldDB" id="A0A832YT75"/>
<dbReference type="FunFam" id="3.100.10.10:FF:000013">
    <property type="entry name" value="50S ribosomal protein L18e"/>
    <property type="match status" value="1"/>
</dbReference>
<dbReference type="Proteomes" id="UP000605144">
    <property type="component" value="Unassembled WGS sequence"/>
</dbReference>
<evidence type="ECO:0000313" key="8">
    <source>
        <dbReference type="Proteomes" id="UP000605144"/>
    </source>
</evidence>
<accession>A0A832YT75</accession>
<evidence type="ECO:0000313" key="7">
    <source>
        <dbReference type="EMBL" id="HIP17014.1"/>
    </source>
</evidence>
<sequence>MRGLKTTNPELVRLIESLKMESYKNNRRIWRDIAKRLSKPSRRRAEVNISKINRYTKEDYVVIVPGKVLGAGKLNHKVTVAALSFSEGAKRAIEEVGGQCLSIDELLEKNPKGSLIKIMV</sequence>
<feature type="domain" description="Large ribosomal subunit protein uL15/eL18" evidence="6">
    <location>
        <begin position="7"/>
        <end position="114"/>
    </location>
</feature>
<dbReference type="InterPro" id="IPR000039">
    <property type="entry name" value="Ribosomal_eL18"/>
</dbReference>
<dbReference type="Gene3D" id="3.100.10.10">
    <property type="match status" value="1"/>
</dbReference>
<dbReference type="InterPro" id="IPR036227">
    <property type="entry name" value="Ribosomal_uL15/eL18_sf"/>
</dbReference>
<evidence type="ECO:0000256" key="1">
    <source>
        <dbReference type="ARBA" id="ARBA00006815"/>
    </source>
</evidence>
<dbReference type="NCBIfam" id="NF003079">
    <property type="entry name" value="PRK04005.1"/>
    <property type="match status" value="1"/>
</dbReference>
<evidence type="ECO:0000259" key="6">
    <source>
        <dbReference type="Pfam" id="PF17135"/>
    </source>
</evidence>
<dbReference type="PANTHER" id="PTHR10934">
    <property type="entry name" value="60S RIBOSOMAL PROTEIN L18"/>
    <property type="match status" value="1"/>
</dbReference>
<protein>
    <recommendedName>
        <fullName evidence="4 5">Large ribosomal subunit protein eL18</fullName>
    </recommendedName>
</protein>
<dbReference type="PROSITE" id="PS00475">
    <property type="entry name" value="RIBOSOMAL_L15"/>
    <property type="match status" value="1"/>
</dbReference>
<evidence type="ECO:0000256" key="5">
    <source>
        <dbReference type="HAMAP-Rule" id="MF_00329"/>
    </source>
</evidence>
<dbReference type="InterPro" id="IPR021132">
    <property type="entry name" value="Ribosomal_eL18/eL18-A/B/_CS"/>
</dbReference>
<dbReference type="Pfam" id="PF17135">
    <property type="entry name" value="Ribosomal_L18"/>
    <property type="match status" value="1"/>
</dbReference>
<dbReference type="GO" id="GO:0003735">
    <property type="term" value="F:structural constituent of ribosome"/>
    <property type="evidence" value="ECO:0007669"/>
    <property type="project" value="InterPro"/>
</dbReference>
<evidence type="ECO:0000256" key="2">
    <source>
        <dbReference type="ARBA" id="ARBA00022980"/>
    </source>
</evidence>
<proteinExistence type="inferred from homology"/>
<gene>
    <name evidence="5" type="primary">rpl18e</name>
    <name evidence="7" type="ORF">EYG76_01755</name>
</gene>
<comment type="similarity">
    <text evidence="1 5">Belongs to the eukaryotic ribosomal protein eL18 family.</text>
</comment>
<dbReference type="PANTHER" id="PTHR10934:SF2">
    <property type="entry name" value="LARGE RIBOSOMAL SUBUNIT PROTEIN EL18"/>
    <property type="match status" value="1"/>
</dbReference>
<dbReference type="HAMAP" id="MF_00329">
    <property type="entry name" value="Ribosomal_eL18"/>
    <property type="match status" value="1"/>
</dbReference>
<dbReference type="InterPro" id="IPR021131">
    <property type="entry name" value="Ribosomal_uL15/eL18"/>
</dbReference>
<keyword evidence="3 5" id="KW-0687">Ribonucleoprotein</keyword>
<evidence type="ECO:0000256" key="3">
    <source>
        <dbReference type="ARBA" id="ARBA00023274"/>
    </source>
</evidence>
<organism evidence="7 8">
    <name type="scientific">Methanothermococcus okinawensis</name>
    <dbReference type="NCBI Taxonomy" id="155863"/>
    <lineage>
        <taxon>Archaea</taxon>
        <taxon>Methanobacteriati</taxon>
        <taxon>Methanobacteriota</taxon>
        <taxon>Methanomada group</taxon>
        <taxon>Methanococci</taxon>
        <taxon>Methanococcales</taxon>
        <taxon>Methanococcaceae</taxon>
        <taxon>Methanothermococcus</taxon>
    </lineage>
</organism>
<keyword evidence="2 5" id="KW-0689">Ribosomal protein</keyword>
<evidence type="ECO:0000256" key="4">
    <source>
        <dbReference type="ARBA" id="ARBA00035218"/>
    </source>
</evidence>
<comment type="caution">
    <text evidence="7">The sequence shown here is derived from an EMBL/GenBank/DDBJ whole genome shotgun (WGS) entry which is preliminary data.</text>
</comment>
<dbReference type="GO" id="GO:0003723">
    <property type="term" value="F:RNA binding"/>
    <property type="evidence" value="ECO:0007669"/>
    <property type="project" value="TreeGrafter"/>
</dbReference>
<dbReference type="InterPro" id="IPR001196">
    <property type="entry name" value="Ribosomal_uL15_CS"/>
</dbReference>
<dbReference type="GO" id="GO:0006412">
    <property type="term" value="P:translation"/>
    <property type="evidence" value="ECO:0007669"/>
    <property type="project" value="UniProtKB-UniRule"/>
</dbReference>
<dbReference type="PROSITE" id="PS01106">
    <property type="entry name" value="RIBOSOMAL_L18E"/>
    <property type="match status" value="1"/>
</dbReference>
<dbReference type="EMBL" id="DQSV01000036">
    <property type="protein sequence ID" value="HIP17014.1"/>
    <property type="molecule type" value="Genomic_DNA"/>
</dbReference>
<name>A0A832YT75_9EURY</name>
<dbReference type="InterPro" id="IPR022947">
    <property type="entry name" value="Ribosomal_eL18_arc"/>
</dbReference>
<dbReference type="SUPFAM" id="SSF52080">
    <property type="entry name" value="Ribosomal proteins L15p and L18e"/>
    <property type="match status" value="1"/>
</dbReference>